<dbReference type="GO" id="GO:0043590">
    <property type="term" value="C:bacterial nucleoid"/>
    <property type="evidence" value="ECO:0007669"/>
    <property type="project" value="TreeGrafter"/>
</dbReference>
<dbReference type="GO" id="GO:0003690">
    <property type="term" value="F:double-stranded DNA binding"/>
    <property type="evidence" value="ECO:0007669"/>
    <property type="project" value="TreeGrafter"/>
</dbReference>
<dbReference type="NCBIfam" id="NF001463">
    <property type="entry name" value="PRK00321.1-4"/>
    <property type="match status" value="1"/>
</dbReference>
<dbReference type="InterPro" id="IPR036390">
    <property type="entry name" value="WH_DNA-bd_sf"/>
</dbReference>
<evidence type="ECO:0000256" key="2">
    <source>
        <dbReference type="ARBA" id="ARBA00008657"/>
    </source>
</evidence>
<evidence type="ECO:0000256" key="4">
    <source>
        <dbReference type="ARBA" id="ARBA00022490"/>
    </source>
</evidence>
<dbReference type="PANTHER" id="PTHR38103">
    <property type="entry name" value="RECOMBINATION-ASSOCIATED PROTEIN RDGC"/>
    <property type="match status" value="1"/>
</dbReference>
<evidence type="ECO:0000259" key="7">
    <source>
        <dbReference type="SMART" id="SM00843"/>
    </source>
</evidence>
<reference evidence="8 9" key="1">
    <citation type="submission" date="2020-02" db="EMBL/GenBank/DDBJ databases">
        <authorList>
            <person name="Kim M.K."/>
        </authorList>
    </citation>
    <scope>NUCLEOTIDE SEQUENCE [LARGE SCALE GENOMIC DNA]</scope>
    <source>
        <strain evidence="8 9">17J57-3</strain>
    </source>
</reference>
<dbReference type="GO" id="GO:0000018">
    <property type="term" value="P:regulation of DNA recombination"/>
    <property type="evidence" value="ECO:0007669"/>
    <property type="project" value="TreeGrafter"/>
</dbReference>
<evidence type="ECO:0000256" key="3">
    <source>
        <dbReference type="ARBA" id="ARBA00022296"/>
    </source>
</evidence>
<evidence type="ECO:0000313" key="9">
    <source>
        <dbReference type="Proteomes" id="UP000482155"/>
    </source>
</evidence>
<feature type="domain" description="FtsK gamma" evidence="7">
    <location>
        <begin position="334"/>
        <end position="394"/>
    </location>
</feature>
<dbReference type="Pfam" id="PF09397">
    <property type="entry name" value="FtsK_gamma"/>
    <property type="match status" value="1"/>
</dbReference>
<protein>
    <recommendedName>
        <fullName evidence="3 6">Recombination-associated protein RdgC</fullName>
    </recommendedName>
</protein>
<name>A0A6B3SHK6_9BURK</name>
<dbReference type="EMBL" id="JAAIVB010000011">
    <property type="protein sequence ID" value="NEX60140.1"/>
    <property type="molecule type" value="Genomic_DNA"/>
</dbReference>
<accession>A0A6B3SHK6</accession>
<proteinExistence type="inferred from homology"/>
<evidence type="ECO:0000313" key="8">
    <source>
        <dbReference type="EMBL" id="NEX60140.1"/>
    </source>
</evidence>
<sequence length="398" mass="44399">MTRTSRTNPPDSKPTFAESPAMFFKNLTVYRLPRQYKLTAEQLTGYLSKMQFAPCGNLEMQSTGWASPTNDDRLVYASHGQFLLKLVTEKKLLPTAVINEAAAIRACELEEQQGFKPGRKQMKEIKETVTDELLPRAFAVKKATMVWIDTINGWLVSDAATVAAAEEAVTLLRKAVETFPIQSWKVKQSSTLAMTTWLQSDEAPDSFTVDAETELKATGETKASVKYVNAMETKQVQEHIAAGKRCTRLAMTWNDRVSFVLTDNLTLKKVAPLDVLKESPEEVMDDEGRLEAAFAVMTGELARLLDAMTVALGGEENEQQDWVQESHSAPEALPANDDELYPQAREVVLQADRASISLVQRQLRIGYNHAARLIELMEQRGDLPKKRSTPEQMELASA</sequence>
<keyword evidence="9" id="KW-1185">Reference proteome</keyword>
<comment type="subcellular location">
    <subcellularLocation>
        <location evidence="1 6">Cytoplasm</location>
        <location evidence="1 6">Nucleoid</location>
    </subcellularLocation>
</comment>
<comment type="caution">
    <text evidence="8">The sequence shown here is derived from an EMBL/GenBank/DDBJ whole genome shotgun (WGS) entry which is preliminary data.</text>
</comment>
<keyword evidence="5 6" id="KW-0233">DNA recombination</keyword>
<gene>
    <name evidence="6" type="primary">rdgC</name>
    <name evidence="8" type="ORF">G3574_03525</name>
</gene>
<dbReference type="SMART" id="SM00843">
    <property type="entry name" value="Ftsk_gamma"/>
    <property type="match status" value="1"/>
</dbReference>
<dbReference type="PANTHER" id="PTHR38103:SF1">
    <property type="entry name" value="RECOMBINATION-ASSOCIATED PROTEIN RDGC"/>
    <property type="match status" value="1"/>
</dbReference>
<dbReference type="SUPFAM" id="SSF46785">
    <property type="entry name" value="Winged helix' DNA-binding domain"/>
    <property type="match status" value="1"/>
</dbReference>
<comment type="similarity">
    <text evidence="2 6">Belongs to the RdgC family.</text>
</comment>
<dbReference type="GO" id="GO:0006310">
    <property type="term" value="P:DNA recombination"/>
    <property type="evidence" value="ECO:0007669"/>
    <property type="project" value="UniProtKB-UniRule"/>
</dbReference>
<dbReference type="AlphaFoldDB" id="A0A6B3SHK6"/>
<dbReference type="InterPro" id="IPR036388">
    <property type="entry name" value="WH-like_DNA-bd_sf"/>
</dbReference>
<dbReference type="Proteomes" id="UP000482155">
    <property type="component" value="Unassembled WGS sequence"/>
</dbReference>
<evidence type="ECO:0000256" key="5">
    <source>
        <dbReference type="ARBA" id="ARBA00023172"/>
    </source>
</evidence>
<dbReference type="Pfam" id="PF04381">
    <property type="entry name" value="RdgC"/>
    <property type="match status" value="1"/>
</dbReference>
<dbReference type="InterPro" id="IPR007476">
    <property type="entry name" value="RdgC"/>
</dbReference>
<organism evidence="8 9">
    <name type="scientific">Noviherbaspirillum galbum</name>
    <dbReference type="NCBI Taxonomy" id="2709383"/>
    <lineage>
        <taxon>Bacteria</taxon>
        <taxon>Pseudomonadati</taxon>
        <taxon>Pseudomonadota</taxon>
        <taxon>Betaproteobacteria</taxon>
        <taxon>Burkholderiales</taxon>
        <taxon>Oxalobacteraceae</taxon>
        <taxon>Noviherbaspirillum</taxon>
    </lineage>
</organism>
<comment type="function">
    <text evidence="6">May be involved in recombination.</text>
</comment>
<dbReference type="GO" id="GO:0005737">
    <property type="term" value="C:cytoplasm"/>
    <property type="evidence" value="ECO:0007669"/>
    <property type="project" value="UniProtKB-UniRule"/>
</dbReference>
<dbReference type="Gene3D" id="1.10.10.10">
    <property type="entry name" value="Winged helix-like DNA-binding domain superfamily/Winged helix DNA-binding domain"/>
    <property type="match status" value="1"/>
</dbReference>
<dbReference type="InterPro" id="IPR018541">
    <property type="entry name" value="Ftsk_gamma"/>
</dbReference>
<keyword evidence="4 6" id="KW-0963">Cytoplasm</keyword>
<dbReference type="NCBIfam" id="NF001464">
    <property type="entry name" value="PRK00321.1-5"/>
    <property type="match status" value="1"/>
</dbReference>
<dbReference type="HAMAP" id="MF_00194">
    <property type="entry name" value="RdgC"/>
    <property type="match status" value="1"/>
</dbReference>
<evidence type="ECO:0000256" key="6">
    <source>
        <dbReference type="HAMAP-Rule" id="MF_00194"/>
    </source>
</evidence>
<evidence type="ECO:0000256" key="1">
    <source>
        <dbReference type="ARBA" id="ARBA00004453"/>
    </source>
</evidence>
<dbReference type="RefSeq" id="WP_163960641.1">
    <property type="nucleotide sequence ID" value="NZ_JAAIVB010000011.1"/>
</dbReference>